<protein>
    <submittedName>
        <fullName evidence="1">Uncharacterized protein</fullName>
    </submittedName>
</protein>
<keyword evidence="2" id="KW-1185">Reference proteome</keyword>
<accession>A0ABY7DSK5</accession>
<dbReference type="Proteomes" id="UP001164746">
    <property type="component" value="Chromosome 3"/>
</dbReference>
<sequence length="96" mass="11596">MQRKPRKLLFIYPMSLCRYWICEVLLRQWRPVIIEDILVEAFQQYNRESSTPQDCETWRVRWKSGMWTSLSERRNQTDGQLTYWGLDPAALLPQSS</sequence>
<evidence type="ECO:0000313" key="2">
    <source>
        <dbReference type="Proteomes" id="UP001164746"/>
    </source>
</evidence>
<dbReference type="EMBL" id="CP111014">
    <property type="protein sequence ID" value="WAQ99073.1"/>
    <property type="molecule type" value="Genomic_DNA"/>
</dbReference>
<name>A0ABY7DSK5_MYAAR</name>
<organism evidence="1 2">
    <name type="scientific">Mya arenaria</name>
    <name type="common">Soft-shell clam</name>
    <dbReference type="NCBI Taxonomy" id="6604"/>
    <lineage>
        <taxon>Eukaryota</taxon>
        <taxon>Metazoa</taxon>
        <taxon>Spiralia</taxon>
        <taxon>Lophotrochozoa</taxon>
        <taxon>Mollusca</taxon>
        <taxon>Bivalvia</taxon>
        <taxon>Autobranchia</taxon>
        <taxon>Heteroconchia</taxon>
        <taxon>Euheterodonta</taxon>
        <taxon>Imparidentia</taxon>
        <taxon>Neoheterodontei</taxon>
        <taxon>Myida</taxon>
        <taxon>Myoidea</taxon>
        <taxon>Myidae</taxon>
        <taxon>Mya</taxon>
    </lineage>
</organism>
<feature type="non-terminal residue" evidence="1">
    <location>
        <position position="96"/>
    </location>
</feature>
<gene>
    <name evidence="1" type="ORF">MAR_023446</name>
</gene>
<evidence type="ECO:0000313" key="1">
    <source>
        <dbReference type="EMBL" id="WAQ99073.1"/>
    </source>
</evidence>
<proteinExistence type="predicted"/>
<reference evidence="1" key="1">
    <citation type="submission" date="2022-11" db="EMBL/GenBank/DDBJ databases">
        <title>Centuries of genome instability and evolution in soft-shell clam transmissible cancer (bioRxiv).</title>
        <authorList>
            <person name="Hart S.F.M."/>
            <person name="Yonemitsu M.A."/>
            <person name="Giersch R.M."/>
            <person name="Beal B.F."/>
            <person name="Arriagada G."/>
            <person name="Davis B.W."/>
            <person name="Ostrander E.A."/>
            <person name="Goff S.P."/>
            <person name="Metzger M.J."/>
        </authorList>
    </citation>
    <scope>NUCLEOTIDE SEQUENCE</scope>
    <source>
        <strain evidence="1">MELC-2E11</strain>
        <tissue evidence="1">Siphon/mantle</tissue>
    </source>
</reference>